<name>A0A4Y9SAH1_9BURK</name>
<dbReference type="Pfam" id="PF03887">
    <property type="entry name" value="YfbU"/>
    <property type="match status" value="1"/>
</dbReference>
<dbReference type="EMBL" id="SPVG01000202">
    <property type="protein sequence ID" value="TFW17553.1"/>
    <property type="molecule type" value="Genomic_DNA"/>
</dbReference>
<dbReference type="Gene3D" id="1.10.3190.10">
    <property type="entry name" value="yfbu gene product, domain 2"/>
    <property type="match status" value="1"/>
</dbReference>
<protein>
    <recommendedName>
        <fullName evidence="3">YfbU family protein</fullName>
    </recommendedName>
</protein>
<dbReference type="AlphaFoldDB" id="A0A4Y9SAH1"/>
<gene>
    <name evidence="1" type="ORF">E4L98_20325</name>
</gene>
<sequence>MAPKTERFEMRIEDTQLEQIDRWAEQQADQPTRAEAIRRLVNIGLSNVNDKSVHFSDGEKMLMLMMGDVYKALKIKDGEMEPDFLAQVIYGGHYWAPKWEMNGVFHGHVDDPEEVKYVVDVLDMWTFMEVAYAKLSVEDKARITREVGSWQTDVRFSGFDGNEEGSQMGIAQFLVDKMRRFSQFKGRSLNSHCSTVGRYRRMYQLFEPMRRTLVGMDLSADQLITLLKV</sequence>
<organism evidence="1 2">
    <name type="scientific">Duganella callida</name>
    <dbReference type="NCBI Taxonomy" id="2561932"/>
    <lineage>
        <taxon>Bacteria</taxon>
        <taxon>Pseudomonadati</taxon>
        <taxon>Pseudomonadota</taxon>
        <taxon>Betaproteobacteria</taxon>
        <taxon>Burkholderiales</taxon>
        <taxon>Oxalobacteraceae</taxon>
        <taxon>Telluria group</taxon>
        <taxon>Duganella</taxon>
    </lineage>
</organism>
<dbReference type="SUPFAM" id="SSF116960">
    <property type="entry name" value="YfbU-like"/>
    <property type="match status" value="1"/>
</dbReference>
<comment type="caution">
    <text evidence="1">The sequence shown here is derived from an EMBL/GenBank/DDBJ whole genome shotgun (WGS) entry which is preliminary data.</text>
</comment>
<reference evidence="1 2" key="1">
    <citation type="submission" date="2019-03" db="EMBL/GenBank/DDBJ databases">
        <title>Draft Genome Sequence of Duganella callidus sp. nov., a Novel Duganella Species Isolated from Cultivated Soil.</title>
        <authorList>
            <person name="Raths R."/>
            <person name="Peta V."/>
            <person name="Bucking H."/>
        </authorList>
    </citation>
    <scope>NUCLEOTIDE SEQUENCE [LARGE SCALE GENOMIC DNA]</scope>
    <source>
        <strain evidence="1 2">DN04</strain>
    </source>
</reference>
<evidence type="ECO:0008006" key="3">
    <source>
        <dbReference type="Google" id="ProtNLM"/>
    </source>
</evidence>
<dbReference type="InterPro" id="IPR023146">
    <property type="entry name" value="YfbU_alpha-helical_sf"/>
</dbReference>
<evidence type="ECO:0000313" key="2">
    <source>
        <dbReference type="Proteomes" id="UP000297729"/>
    </source>
</evidence>
<dbReference type="RefSeq" id="WP_135203366.1">
    <property type="nucleotide sequence ID" value="NZ_SPVG01000202.1"/>
</dbReference>
<proteinExistence type="predicted"/>
<dbReference type="OrthoDB" id="7595565at2"/>
<keyword evidence="2" id="KW-1185">Reference proteome</keyword>
<evidence type="ECO:0000313" key="1">
    <source>
        <dbReference type="EMBL" id="TFW17553.1"/>
    </source>
</evidence>
<dbReference type="Proteomes" id="UP000297729">
    <property type="component" value="Unassembled WGS sequence"/>
</dbReference>
<accession>A0A4Y9SAH1</accession>
<dbReference type="InterPro" id="IPR005587">
    <property type="entry name" value="UPF0304_YfbU"/>
</dbReference>